<dbReference type="InterPro" id="IPR011057">
    <property type="entry name" value="Mss4-like_sf"/>
</dbReference>
<evidence type="ECO:0000259" key="4">
    <source>
        <dbReference type="PROSITE" id="PS51891"/>
    </source>
</evidence>
<name>A0A8B6H4M9_MYTGA</name>
<feature type="domain" description="CENP-V/GFA" evidence="4">
    <location>
        <begin position="8"/>
        <end position="120"/>
    </location>
</feature>
<dbReference type="InterPro" id="IPR006913">
    <property type="entry name" value="CENP-V/GFA"/>
</dbReference>
<gene>
    <name evidence="5" type="ORF">MGAL_10B050725</name>
</gene>
<dbReference type="InterPro" id="IPR052355">
    <property type="entry name" value="CENP-V-like"/>
</dbReference>
<keyword evidence="2" id="KW-0479">Metal-binding</keyword>
<evidence type="ECO:0000256" key="2">
    <source>
        <dbReference type="ARBA" id="ARBA00022723"/>
    </source>
</evidence>
<keyword evidence="3" id="KW-0862">Zinc</keyword>
<dbReference type="PANTHER" id="PTHR28620">
    <property type="entry name" value="CENTROMERE PROTEIN V"/>
    <property type="match status" value="1"/>
</dbReference>
<dbReference type="EMBL" id="UYJE01009455">
    <property type="protein sequence ID" value="VDI73717.1"/>
    <property type="molecule type" value="Genomic_DNA"/>
</dbReference>
<accession>A0A8B6H4M9</accession>
<comment type="caution">
    <text evidence="5">The sequence shown here is derived from an EMBL/GenBank/DDBJ whole genome shotgun (WGS) entry which is preliminary data.</text>
</comment>
<dbReference type="Pfam" id="PF04828">
    <property type="entry name" value="GFA"/>
    <property type="match status" value="1"/>
</dbReference>
<dbReference type="OrthoDB" id="2993351at2759"/>
<dbReference type="AlphaFoldDB" id="A0A8B6H4M9"/>
<sequence length="134" mass="15222">MADDLVAHSGSCHCGAVKFEVVAEKVLHVYDCNCSICKKKQNKHFVVPKSRFKLLQGADNITTYTFNSHKAQHTFCKTCGVQSFYTPRSNPDGYGIAPHCIESNTIERIEEEKFDGQNWDQHIEKSGIRQRSKE</sequence>
<dbReference type="PROSITE" id="PS51891">
    <property type="entry name" value="CENP_V_GFA"/>
    <property type="match status" value="1"/>
</dbReference>
<dbReference type="GO" id="GO:0016846">
    <property type="term" value="F:carbon-sulfur lyase activity"/>
    <property type="evidence" value="ECO:0007669"/>
    <property type="project" value="InterPro"/>
</dbReference>
<dbReference type="Proteomes" id="UP000596742">
    <property type="component" value="Unassembled WGS sequence"/>
</dbReference>
<dbReference type="SUPFAM" id="SSF51316">
    <property type="entry name" value="Mss4-like"/>
    <property type="match status" value="1"/>
</dbReference>
<keyword evidence="6" id="KW-1185">Reference proteome</keyword>
<evidence type="ECO:0000256" key="1">
    <source>
        <dbReference type="ARBA" id="ARBA00005495"/>
    </source>
</evidence>
<dbReference type="GO" id="GO:0046872">
    <property type="term" value="F:metal ion binding"/>
    <property type="evidence" value="ECO:0007669"/>
    <property type="project" value="UniProtKB-KW"/>
</dbReference>
<protein>
    <recommendedName>
        <fullName evidence="4">CENP-V/GFA domain-containing protein</fullName>
    </recommendedName>
</protein>
<organism evidence="5 6">
    <name type="scientific">Mytilus galloprovincialis</name>
    <name type="common">Mediterranean mussel</name>
    <dbReference type="NCBI Taxonomy" id="29158"/>
    <lineage>
        <taxon>Eukaryota</taxon>
        <taxon>Metazoa</taxon>
        <taxon>Spiralia</taxon>
        <taxon>Lophotrochozoa</taxon>
        <taxon>Mollusca</taxon>
        <taxon>Bivalvia</taxon>
        <taxon>Autobranchia</taxon>
        <taxon>Pteriomorphia</taxon>
        <taxon>Mytilida</taxon>
        <taxon>Mytiloidea</taxon>
        <taxon>Mytilidae</taxon>
        <taxon>Mytilinae</taxon>
        <taxon>Mytilus</taxon>
    </lineage>
</organism>
<proteinExistence type="inferred from homology"/>
<reference evidence="5" key="1">
    <citation type="submission" date="2018-11" db="EMBL/GenBank/DDBJ databases">
        <authorList>
            <person name="Alioto T."/>
            <person name="Alioto T."/>
        </authorList>
    </citation>
    <scope>NUCLEOTIDE SEQUENCE</scope>
</reference>
<evidence type="ECO:0000313" key="6">
    <source>
        <dbReference type="Proteomes" id="UP000596742"/>
    </source>
</evidence>
<evidence type="ECO:0000256" key="3">
    <source>
        <dbReference type="ARBA" id="ARBA00022833"/>
    </source>
</evidence>
<dbReference type="Gene3D" id="2.170.150.70">
    <property type="match status" value="1"/>
</dbReference>
<dbReference type="PANTHER" id="PTHR28620:SF1">
    <property type="entry name" value="CENP-V_GFA DOMAIN-CONTAINING PROTEIN"/>
    <property type="match status" value="1"/>
</dbReference>
<comment type="similarity">
    <text evidence="1">Belongs to the Gfa family.</text>
</comment>
<evidence type="ECO:0000313" key="5">
    <source>
        <dbReference type="EMBL" id="VDI73717.1"/>
    </source>
</evidence>